<evidence type="ECO:0000259" key="5">
    <source>
        <dbReference type="SMART" id="SM00849"/>
    </source>
</evidence>
<sequence length="206" mass="23216">MPKRKNKLKKLQVGQLKTNCYLFAGAIIDPGDDFDYIYQTILDLDFQPKIIIATHGHFDHLLAVNELKSAFNIPFYLPKKDEVMLAWYRKSCKYYLGFDPGLPPQVDKFLTLQGPSLHGTEVIPTPGHTPGGICLYSQKDNVLFSGDTIFAGGAVGRTDFPYCNRQDLEKSIKNLLKLPDETIVYPGHGEETTIGGFKQLYKNHAY</sequence>
<protein>
    <recommendedName>
        <fullName evidence="5">Metallo-beta-lactamase domain-containing protein</fullName>
    </recommendedName>
</protein>
<gene>
    <name evidence="6" type="ORF">A2975_01890</name>
</gene>
<dbReference type="PANTHER" id="PTHR46233">
    <property type="entry name" value="HYDROXYACYLGLUTATHIONE HYDROLASE GLOC"/>
    <property type="match status" value="1"/>
</dbReference>
<dbReference type="PANTHER" id="PTHR46233:SF3">
    <property type="entry name" value="HYDROXYACYLGLUTATHIONE HYDROLASE GLOC"/>
    <property type="match status" value="1"/>
</dbReference>
<evidence type="ECO:0000256" key="4">
    <source>
        <dbReference type="ARBA" id="ARBA00022833"/>
    </source>
</evidence>
<accession>A0A1F8C3S5</accession>
<dbReference type="EMBL" id="MGHL01000004">
    <property type="protein sequence ID" value="OGM70509.1"/>
    <property type="molecule type" value="Genomic_DNA"/>
</dbReference>
<evidence type="ECO:0000313" key="7">
    <source>
        <dbReference type="Proteomes" id="UP000178429"/>
    </source>
</evidence>
<dbReference type="InterPro" id="IPR001279">
    <property type="entry name" value="Metallo-B-lactamas"/>
</dbReference>
<dbReference type="Proteomes" id="UP000178429">
    <property type="component" value="Unassembled WGS sequence"/>
</dbReference>
<feature type="domain" description="Metallo-beta-lactamase" evidence="5">
    <location>
        <begin position="17"/>
        <end position="188"/>
    </location>
</feature>
<dbReference type="Pfam" id="PF00753">
    <property type="entry name" value="Lactamase_B"/>
    <property type="match status" value="1"/>
</dbReference>
<dbReference type="SMART" id="SM00849">
    <property type="entry name" value="Lactamase_B"/>
    <property type="match status" value="1"/>
</dbReference>
<evidence type="ECO:0000256" key="3">
    <source>
        <dbReference type="ARBA" id="ARBA00022801"/>
    </source>
</evidence>
<name>A0A1F8C3S5_9BACT</name>
<reference evidence="6 7" key="1">
    <citation type="journal article" date="2016" name="Nat. Commun.">
        <title>Thousands of microbial genomes shed light on interconnected biogeochemical processes in an aquifer system.</title>
        <authorList>
            <person name="Anantharaman K."/>
            <person name="Brown C.T."/>
            <person name="Hug L.A."/>
            <person name="Sharon I."/>
            <person name="Castelle C.J."/>
            <person name="Probst A.J."/>
            <person name="Thomas B.C."/>
            <person name="Singh A."/>
            <person name="Wilkins M.J."/>
            <person name="Karaoz U."/>
            <person name="Brodie E.L."/>
            <person name="Williams K.H."/>
            <person name="Hubbard S.S."/>
            <person name="Banfield J.F."/>
        </authorList>
    </citation>
    <scope>NUCLEOTIDE SEQUENCE [LARGE SCALE GENOMIC DNA]</scope>
</reference>
<dbReference type="AlphaFoldDB" id="A0A1F8C3S5"/>
<dbReference type="GO" id="GO:0046872">
    <property type="term" value="F:metal ion binding"/>
    <property type="evidence" value="ECO:0007669"/>
    <property type="project" value="UniProtKB-KW"/>
</dbReference>
<keyword evidence="3" id="KW-0378">Hydrolase</keyword>
<evidence type="ECO:0000256" key="1">
    <source>
        <dbReference type="ARBA" id="ARBA00001947"/>
    </source>
</evidence>
<comment type="cofactor">
    <cofactor evidence="1">
        <name>Zn(2+)</name>
        <dbReference type="ChEBI" id="CHEBI:29105"/>
    </cofactor>
</comment>
<dbReference type="InterPro" id="IPR036866">
    <property type="entry name" value="RibonucZ/Hydroxyglut_hydro"/>
</dbReference>
<keyword evidence="4" id="KW-0862">Zinc</keyword>
<dbReference type="STRING" id="1802525.A2975_01890"/>
<dbReference type="SUPFAM" id="SSF56281">
    <property type="entry name" value="Metallo-hydrolase/oxidoreductase"/>
    <property type="match status" value="1"/>
</dbReference>
<proteinExistence type="predicted"/>
<dbReference type="GO" id="GO:0016787">
    <property type="term" value="F:hydrolase activity"/>
    <property type="evidence" value="ECO:0007669"/>
    <property type="project" value="UniProtKB-KW"/>
</dbReference>
<evidence type="ECO:0000256" key="2">
    <source>
        <dbReference type="ARBA" id="ARBA00022723"/>
    </source>
</evidence>
<evidence type="ECO:0000313" key="6">
    <source>
        <dbReference type="EMBL" id="OGM70509.1"/>
    </source>
</evidence>
<dbReference type="Gene3D" id="3.60.15.10">
    <property type="entry name" value="Ribonuclease Z/Hydroxyacylglutathione hydrolase-like"/>
    <property type="match status" value="1"/>
</dbReference>
<comment type="caution">
    <text evidence="6">The sequence shown here is derived from an EMBL/GenBank/DDBJ whole genome shotgun (WGS) entry which is preliminary data.</text>
</comment>
<dbReference type="CDD" id="cd06262">
    <property type="entry name" value="metallo-hydrolase-like_MBL-fold"/>
    <property type="match status" value="1"/>
</dbReference>
<keyword evidence="2" id="KW-0479">Metal-binding</keyword>
<dbReference type="InterPro" id="IPR051453">
    <property type="entry name" value="MBL_Glyoxalase_II"/>
</dbReference>
<organism evidence="6 7">
    <name type="scientific">Candidatus Woesebacteria bacterium RIFCSPLOWO2_01_FULL_44_14</name>
    <dbReference type="NCBI Taxonomy" id="1802525"/>
    <lineage>
        <taxon>Bacteria</taxon>
        <taxon>Candidatus Woeseibacteriota</taxon>
    </lineage>
</organism>